<evidence type="ECO:0000256" key="6">
    <source>
        <dbReference type="ARBA" id="ARBA00049024"/>
    </source>
</evidence>
<dbReference type="CDD" id="cd07079">
    <property type="entry name" value="ALDH_F18-19_ProA-GPR"/>
    <property type="match status" value="1"/>
</dbReference>
<feature type="domain" description="Aldehyde dehydrogenase" evidence="8">
    <location>
        <begin position="48"/>
        <end position="338"/>
    </location>
</feature>
<evidence type="ECO:0000256" key="5">
    <source>
        <dbReference type="ARBA" id="ARBA00023002"/>
    </source>
</evidence>
<dbReference type="UniPathway" id="UPA00098">
    <property type="reaction ID" value="UER00360"/>
</dbReference>
<evidence type="ECO:0000259" key="8">
    <source>
        <dbReference type="Pfam" id="PF00171"/>
    </source>
</evidence>
<protein>
    <recommendedName>
        <fullName evidence="7">Gamma-glutamyl phosphate reductase</fullName>
        <shortName evidence="7">GPR</shortName>
        <ecNumber evidence="7">1.2.1.41</ecNumber>
    </recommendedName>
    <alternativeName>
        <fullName evidence="7">Glutamate-5-semialdehyde dehydrogenase</fullName>
    </alternativeName>
    <alternativeName>
        <fullName evidence="7">Glutamyl-gamma-semialdehyde dehydrogenase</fullName>
        <shortName evidence="7">GSA dehydrogenase</shortName>
    </alternativeName>
</protein>
<comment type="function">
    <text evidence="7">Catalyzes the NADPH-dependent reduction of L-glutamate 5-phosphate into L-glutamate 5-semialdehyde and phosphate. The product spontaneously undergoes cyclization to form 1-pyrroline-5-carboxylate.</text>
</comment>
<dbReference type="NCBIfam" id="NF001221">
    <property type="entry name" value="PRK00197.1"/>
    <property type="match status" value="1"/>
</dbReference>
<accession>A0A7V2SJ28</accession>
<dbReference type="GO" id="GO:0050661">
    <property type="term" value="F:NADP binding"/>
    <property type="evidence" value="ECO:0007669"/>
    <property type="project" value="InterPro"/>
</dbReference>
<gene>
    <name evidence="7" type="primary">proA</name>
    <name evidence="9" type="ORF">ENJ74_02815</name>
</gene>
<organism evidence="9">
    <name type="scientific">Nitratifractor salsuginis</name>
    <dbReference type="NCBI Taxonomy" id="269261"/>
    <lineage>
        <taxon>Bacteria</taxon>
        <taxon>Pseudomonadati</taxon>
        <taxon>Campylobacterota</taxon>
        <taxon>Epsilonproteobacteria</taxon>
        <taxon>Campylobacterales</taxon>
        <taxon>Sulfurovaceae</taxon>
        <taxon>Nitratifractor</taxon>
    </lineage>
</organism>
<evidence type="ECO:0000313" key="9">
    <source>
        <dbReference type="EMBL" id="HFC03784.1"/>
    </source>
</evidence>
<dbReference type="InterPro" id="IPR012134">
    <property type="entry name" value="Glu-5-SA_DH"/>
</dbReference>
<dbReference type="GO" id="GO:0055129">
    <property type="term" value="P:L-proline biosynthetic process"/>
    <property type="evidence" value="ECO:0007669"/>
    <property type="project" value="UniProtKB-UniRule"/>
</dbReference>
<comment type="pathway">
    <text evidence="1 7">Amino-acid biosynthesis; L-proline biosynthesis; L-glutamate 5-semialdehyde from L-glutamate: step 2/2.</text>
</comment>
<dbReference type="Gene3D" id="3.40.605.10">
    <property type="entry name" value="Aldehyde Dehydrogenase, Chain A, domain 1"/>
    <property type="match status" value="1"/>
</dbReference>
<evidence type="ECO:0000256" key="7">
    <source>
        <dbReference type="HAMAP-Rule" id="MF_00412"/>
    </source>
</evidence>
<dbReference type="InterPro" id="IPR000965">
    <property type="entry name" value="GPR_dom"/>
</dbReference>
<keyword evidence="7" id="KW-0963">Cytoplasm</keyword>
<comment type="subcellular location">
    <subcellularLocation>
        <location evidence="7">Cytoplasm</location>
    </subcellularLocation>
</comment>
<dbReference type="GO" id="GO:0004350">
    <property type="term" value="F:glutamate-5-semialdehyde dehydrogenase activity"/>
    <property type="evidence" value="ECO:0007669"/>
    <property type="project" value="UniProtKB-UniRule"/>
</dbReference>
<dbReference type="Pfam" id="PF00171">
    <property type="entry name" value="Aldedh"/>
    <property type="match status" value="2"/>
</dbReference>
<dbReference type="PROSITE" id="PS01223">
    <property type="entry name" value="PROA"/>
    <property type="match status" value="1"/>
</dbReference>
<sequence length="470" mass="51579">MVRQRLLPARFGVSHQIEGLFHHSHSFGLDFLPGKIAFYGEKSQSSIKYITKQMQQERKSMETFLEKAKASSAIAATLDGRTKSRVLTAMAERLEQATESILRANALDMKAAEENDLGSALKDRLYLDEKRVAAMAESLRQIAALREPVGRVLEGWRNEADLRIEKVSVPIGVIGVIYESRPNVTADVGALCFKSGNVAILKGGKEAEHSNRAIAEVLQSVLAEQGLPREIISLLPDSSREGVATLIRQDRYVDLIVPRGGEALIRYVAENATVPVVKHDKGLCHTYIHAEADPEMAATIAINAKCDRPGVCNAMETLLVDRAIAPEMLPRLYDLFKAAGTQLRADERALEFIEAALASEEDWDTEYLANILAVKVVDGIEEAIAHIRRHGSGHSEAIVTENYSAAERFLDEVDAACVYVNASTRFTDGGAFGFGAEVGISTNKLHARGPMGIDELTTYKYKIYGKGQIR</sequence>
<feature type="domain" description="Aldehyde dehydrogenase" evidence="8">
    <location>
        <begin position="363"/>
        <end position="433"/>
    </location>
</feature>
<name>A0A7V2SJ28_9BACT</name>
<dbReference type="PIRSF" id="PIRSF000151">
    <property type="entry name" value="GPR"/>
    <property type="match status" value="1"/>
</dbReference>
<dbReference type="InterPro" id="IPR016163">
    <property type="entry name" value="Ald_DH_C"/>
</dbReference>
<comment type="similarity">
    <text evidence="7">Belongs to the gamma-glutamyl phosphate reductase family.</text>
</comment>
<evidence type="ECO:0000256" key="3">
    <source>
        <dbReference type="ARBA" id="ARBA00022650"/>
    </source>
</evidence>
<evidence type="ECO:0000256" key="4">
    <source>
        <dbReference type="ARBA" id="ARBA00022857"/>
    </source>
</evidence>
<dbReference type="PANTHER" id="PTHR11063:SF8">
    <property type="entry name" value="DELTA-1-PYRROLINE-5-CARBOXYLATE SYNTHASE"/>
    <property type="match status" value="1"/>
</dbReference>
<dbReference type="GO" id="GO:0005737">
    <property type="term" value="C:cytoplasm"/>
    <property type="evidence" value="ECO:0007669"/>
    <property type="project" value="UniProtKB-SubCell"/>
</dbReference>
<evidence type="ECO:0000256" key="1">
    <source>
        <dbReference type="ARBA" id="ARBA00004985"/>
    </source>
</evidence>
<dbReference type="HAMAP" id="MF_00412">
    <property type="entry name" value="ProA"/>
    <property type="match status" value="1"/>
</dbReference>
<dbReference type="InterPro" id="IPR015590">
    <property type="entry name" value="Aldehyde_DH_dom"/>
</dbReference>
<evidence type="ECO:0000256" key="2">
    <source>
        <dbReference type="ARBA" id="ARBA00022605"/>
    </source>
</evidence>
<dbReference type="SUPFAM" id="SSF53720">
    <property type="entry name" value="ALDH-like"/>
    <property type="match status" value="1"/>
</dbReference>
<dbReference type="InterPro" id="IPR020593">
    <property type="entry name" value="G-glutamylP_reductase_CS"/>
</dbReference>
<dbReference type="AlphaFoldDB" id="A0A7V2SJ28"/>
<dbReference type="EC" id="1.2.1.41" evidence="7"/>
<dbReference type="InterPro" id="IPR016162">
    <property type="entry name" value="Ald_DH_N"/>
</dbReference>
<keyword evidence="2 7" id="KW-0028">Amino-acid biosynthesis</keyword>
<comment type="caution">
    <text evidence="9">The sequence shown here is derived from an EMBL/GenBank/DDBJ whole genome shotgun (WGS) entry which is preliminary data.</text>
</comment>
<comment type="catalytic activity">
    <reaction evidence="6 7">
        <text>L-glutamate 5-semialdehyde + phosphate + NADP(+) = L-glutamyl 5-phosphate + NADPH + H(+)</text>
        <dbReference type="Rhea" id="RHEA:19541"/>
        <dbReference type="ChEBI" id="CHEBI:15378"/>
        <dbReference type="ChEBI" id="CHEBI:43474"/>
        <dbReference type="ChEBI" id="CHEBI:57783"/>
        <dbReference type="ChEBI" id="CHEBI:58066"/>
        <dbReference type="ChEBI" id="CHEBI:58274"/>
        <dbReference type="ChEBI" id="CHEBI:58349"/>
        <dbReference type="EC" id="1.2.1.41"/>
    </reaction>
</comment>
<dbReference type="EMBL" id="DRNO01000190">
    <property type="protein sequence ID" value="HFC03784.1"/>
    <property type="molecule type" value="Genomic_DNA"/>
</dbReference>
<dbReference type="Proteomes" id="UP000885722">
    <property type="component" value="Unassembled WGS sequence"/>
</dbReference>
<dbReference type="NCBIfam" id="TIGR00407">
    <property type="entry name" value="proA"/>
    <property type="match status" value="1"/>
</dbReference>
<reference evidence="9" key="1">
    <citation type="journal article" date="2020" name="mSystems">
        <title>Genome- and Community-Level Interaction Insights into Carbon Utilization and Element Cycling Functions of Hydrothermarchaeota in Hydrothermal Sediment.</title>
        <authorList>
            <person name="Zhou Z."/>
            <person name="Liu Y."/>
            <person name="Xu W."/>
            <person name="Pan J."/>
            <person name="Luo Z.H."/>
            <person name="Li M."/>
        </authorList>
    </citation>
    <scope>NUCLEOTIDE SEQUENCE [LARGE SCALE GENOMIC DNA]</scope>
    <source>
        <strain evidence="9">HyVt-513</strain>
    </source>
</reference>
<keyword evidence="3 7" id="KW-0641">Proline biosynthesis</keyword>
<dbReference type="Gene3D" id="3.40.309.10">
    <property type="entry name" value="Aldehyde Dehydrogenase, Chain A, domain 2"/>
    <property type="match status" value="1"/>
</dbReference>
<keyword evidence="4 7" id="KW-0521">NADP</keyword>
<keyword evidence="5 7" id="KW-0560">Oxidoreductase</keyword>
<dbReference type="InterPro" id="IPR016161">
    <property type="entry name" value="Ald_DH/histidinol_DH"/>
</dbReference>
<dbReference type="FunFam" id="3.40.309.10:FF:000006">
    <property type="entry name" value="Gamma-glutamyl phosphate reductase"/>
    <property type="match status" value="1"/>
</dbReference>
<proteinExistence type="inferred from homology"/>
<dbReference type="PANTHER" id="PTHR11063">
    <property type="entry name" value="GLUTAMATE SEMIALDEHYDE DEHYDROGENASE"/>
    <property type="match status" value="1"/>
</dbReference>